<dbReference type="InterPro" id="IPR003159">
    <property type="entry name" value="Lyase_8_central_dom"/>
</dbReference>
<dbReference type="GO" id="GO:0030246">
    <property type="term" value="F:carbohydrate binding"/>
    <property type="evidence" value="ECO:0007669"/>
    <property type="project" value="InterPro"/>
</dbReference>
<dbReference type="SUPFAM" id="SSF74650">
    <property type="entry name" value="Galactose mutarotase-like"/>
    <property type="match status" value="1"/>
</dbReference>
<organism evidence="8">
    <name type="scientific">Streptococcus pyogenes</name>
    <dbReference type="NCBI Taxonomy" id="1314"/>
    <lineage>
        <taxon>Bacteria</taxon>
        <taxon>Bacillati</taxon>
        <taxon>Bacillota</taxon>
        <taxon>Bacilli</taxon>
        <taxon>Lactobacillales</taxon>
        <taxon>Streptococcaceae</taxon>
        <taxon>Streptococcus</taxon>
    </lineage>
</organism>
<dbReference type="GO" id="GO:0005576">
    <property type="term" value="C:extracellular region"/>
    <property type="evidence" value="ECO:0007669"/>
    <property type="project" value="InterPro"/>
</dbReference>
<dbReference type="Gene3D" id="2.60.220.10">
    <property type="entry name" value="Polysaccharide lyase family 8-like, C-terminal"/>
    <property type="match status" value="1"/>
</dbReference>
<dbReference type="GO" id="GO:0016837">
    <property type="term" value="F:carbon-oxygen lyase activity, acting on polysaccharides"/>
    <property type="evidence" value="ECO:0007669"/>
    <property type="project" value="UniProtKB-ARBA"/>
</dbReference>
<feature type="active site" evidence="4">
    <location>
        <position position="327"/>
    </location>
</feature>
<keyword evidence="3" id="KW-0456">Lyase</keyword>
<dbReference type="PANTHER" id="PTHR38481:SF1">
    <property type="entry name" value="HYALURONATE LYASE"/>
    <property type="match status" value="1"/>
</dbReference>
<dbReference type="InterPro" id="IPR011071">
    <property type="entry name" value="Lyase_8-like_C"/>
</dbReference>
<dbReference type="Pfam" id="PF02278">
    <property type="entry name" value="Lyase_8"/>
    <property type="match status" value="1"/>
</dbReference>
<comment type="similarity">
    <text evidence="1">Belongs to the polysaccharide lyase 8 family.</text>
</comment>
<accession>A7XFU4</accession>
<evidence type="ECO:0000313" key="8">
    <source>
        <dbReference type="EMBL" id="ABU63939.1"/>
    </source>
</evidence>
<dbReference type="GO" id="GO:0005975">
    <property type="term" value="P:carbohydrate metabolic process"/>
    <property type="evidence" value="ECO:0007669"/>
    <property type="project" value="InterPro"/>
</dbReference>
<evidence type="ECO:0000256" key="5">
    <source>
        <dbReference type="SAM" id="Phobius"/>
    </source>
</evidence>
<evidence type="ECO:0000259" key="6">
    <source>
        <dbReference type="Pfam" id="PF02278"/>
    </source>
</evidence>
<evidence type="ECO:0000256" key="1">
    <source>
        <dbReference type="ARBA" id="ARBA00006699"/>
    </source>
</evidence>
<keyword evidence="2" id="KW-0732">Signal</keyword>
<keyword evidence="5" id="KW-0472">Membrane</keyword>
<dbReference type="SUPFAM" id="SSF48230">
    <property type="entry name" value="Chondroitin AC/alginate lyase"/>
    <property type="match status" value="1"/>
</dbReference>
<dbReference type="Pfam" id="PF08124">
    <property type="entry name" value="Lyase_8_N"/>
    <property type="match status" value="1"/>
</dbReference>
<keyword evidence="5" id="KW-0812">Transmembrane</keyword>
<dbReference type="AlphaFoldDB" id="A7XFU4"/>
<feature type="active site" evidence="4">
    <location>
        <position position="381"/>
    </location>
</feature>
<evidence type="ECO:0000259" key="7">
    <source>
        <dbReference type="Pfam" id="PF08124"/>
    </source>
</evidence>
<evidence type="ECO:0000256" key="2">
    <source>
        <dbReference type="ARBA" id="ARBA00022729"/>
    </source>
</evidence>
<protein>
    <submittedName>
        <fullName evidence="8">HylA</fullName>
    </submittedName>
</protein>
<dbReference type="InterPro" id="IPR008929">
    <property type="entry name" value="Chondroitin_lyas"/>
</dbReference>
<feature type="domain" description="Polysaccharide lyase family 8 central" evidence="6">
    <location>
        <begin position="466"/>
        <end position="737"/>
    </location>
</feature>
<gene>
    <name evidence="8" type="primary">hylA</name>
</gene>
<feature type="transmembrane region" description="Helical" evidence="5">
    <location>
        <begin position="12"/>
        <end position="33"/>
    </location>
</feature>
<reference evidence="8" key="1">
    <citation type="submission" date="2007-08" db="EMBL/GenBank/DDBJ databases">
        <title>Association of the S. pyogenes hylA gene structure with serotype and virulence.</title>
        <authorList>
            <person name="Hynes W.L."/>
            <person name="Stokes M.M."/>
        </authorList>
    </citation>
    <scope>NUCLEOTIDE SEQUENCE</scope>
    <source>
        <strain evidence="8">3200</strain>
    </source>
</reference>
<evidence type="ECO:0000256" key="4">
    <source>
        <dbReference type="PIRSR" id="PIRSR638970-1"/>
    </source>
</evidence>
<dbReference type="EMBL" id="EU078689">
    <property type="protein sequence ID" value="ABU63939.1"/>
    <property type="molecule type" value="Genomic_DNA"/>
</dbReference>
<name>A7XFU4_STRPY</name>
<sequence>MNTYFCTHHKQLLLYSNLFLSFAMMGQGTAIYADTLTSNSEPNNTYFQTQTLTTTDSEKKVVQPQQKDYYTELLDQWNSIIAGNDAYDKTNPDMVTFHNKAEKDAQNIIKSYQGLDHENRTYLWEHAKDYPASANITKTYRNIEKIAKQITNPESCYYQDSKAIAIVKDGMAFMYEHAYNLDRENHQTTGKENKENWWDYEIGTPRAINNTLSLMYPYFTQEEILKYTAPIEKFVPDPTRFRVRAANFPPFEANSGNLIDMGRVKLISGILRKDDLEISDTIKAIEKVFTLVDEGNGFYQDGSLIDHVVTNAQSPLYKKGIAYTGAYGNVLIDGLSQLIPIIQKTKSPIEADKMATIYHWINHSFFPIIVRGEMMDMTRGRSISRFNAQSHVAGIEALRAILRIADMSEEPHRLALKTRIKTLVTQGNVFYNVYDNLKTYHDIKLMKELLSDTSVPVQKLDSYVASFNSMDKLALYNNKHDFAFGLSMFSNRTQNYEAMNNENLHGWFTSDGMFYLYNNDLGHYSENYWATVNPYRLPGTTETEQKPLEGTPENIKTNYQQVGMTSLSDDAFAASKKLNNTSALAAMTFTNWNKSLTLNKGWFILGNKIIFVGSNIKNQSSHKAYTTIEQRKENQKHPYCSYVNNQPVDLNNQLVDFTNTKSIFLESDDPAQNIGYYFFKPTTLSISKALQTGKWQNIKADDKSPEAIKEVSNTFITIMQNHTQDGDRYAYMMLPNMTRQEFETYISKLDIDLLENNDKLAAVYDHDSQQMHVIHYEKKATTFSNHNLSHQGFYSFPHPVKQNQQQKFAHQGIAAKNNAFNSHKIPHKRQRRLPRTGYQSSSLEFLGGALVASFNHITKPFRKKDLRI</sequence>
<feature type="active site" evidence="4">
    <location>
        <position position="307"/>
    </location>
</feature>
<feature type="domain" description="Polysaccharide lyase 8 N-terminal alpha-helical" evidence="7">
    <location>
        <begin position="77"/>
        <end position="422"/>
    </location>
</feature>
<dbReference type="BRENDA" id="4.2.2.1">
    <property type="organism ID" value="5935"/>
</dbReference>
<dbReference type="InterPro" id="IPR012970">
    <property type="entry name" value="Lyase_8_alpha_N"/>
</dbReference>
<dbReference type="InterPro" id="IPR038970">
    <property type="entry name" value="Lyase_8"/>
</dbReference>
<keyword evidence="5" id="KW-1133">Transmembrane helix</keyword>
<dbReference type="PANTHER" id="PTHR38481">
    <property type="entry name" value="HYALURONATE LYASE"/>
    <property type="match status" value="1"/>
</dbReference>
<dbReference type="Gene3D" id="1.50.10.100">
    <property type="entry name" value="Chondroitin AC/alginate lyase"/>
    <property type="match status" value="1"/>
</dbReference>
<dbReference type="InterPro" id="IPR014718">
    <property type="entry name" value="GH-type_carb-bd"/>
</dbReference>
<dbReference type="InterPro" id="IPR011013">
    <property type="entry name" value="Gal_mutarotase_sf_dom"/>
</dbReference>
<dbReference type="Gene3D" id="2.70.98.10">
    <property type="match status" value="1"/>
</dbReference>
<dbReference type="CAZy" id="PL8">
    <property type="family name" value="Polysaccharide Lyase Family 8"/>
</dbReference>
<proteinExistence type="inferred from homology"/>
<evidence type="ECO:0000256" key="3">
    <source>
        <dbReference type="ARBA" id="ARBA00023239"/>
    </source>
</evidence>
<dbReference type="CDD" id="cd01083">
    <property type="entry name" value="GAG_Lyase"/>
    <property type="match status" value="1"/>
</dbReference>